<dbReference type="AlphaFoldDB" id="A0A510XYE2"/>
<organism evidence="1 2">
    <name type="scientific">Pseudoalteromonas espejiana</name>
    <dbReference type="NCBI Taxonomy" id="28107"/>
    <lineage>
        <taxon>Bacteria</taxon>
        <taxon>Pseudomonadati</taxon>
        <taxon>Pseudomonadota</taxon>
        <taxon>Gammaproteobacteria</taxon>
        <taxon>Alteromonadales</taxon>
        <taxon>Pseudoalteromonadaceae</taxon>
        <taxon>Pseudoalteromonas</taxon>
    </lineage>
</organism>
<reference evidence="1 2" key="1">
    <citation type="submission" date="2019-07" db="EMBL/GenBank/DDBJ databases">
        <title>Whole genome shotgun sequence of Pseudoalteromonas espejiana NBRC 102222.</title>
        <authorList>
            <person name="Hosoyama A."/>
            <person name="Uohara A."/>
            <person name="Ohji S."/>
            <person name="Ichikawa N."/>
        </authorList>
    </citation>
    <scope>NUCLEOTIDE SEQUENCE [LARGE SCALE GENOMIC DNA]</scope>
    <source>
        <strain evidence="1 2">NBRC 102222</strain>
    </source>
</reference>
<accession>A0A510XYE2</accession>
<comment type="caution">
    <text evidence="1">The sequence shown here is derived from an EMBL/GenBank/DDBJ whole genome shotgun (WGS) entry which is preliminary data.</text>
</comment>
<proteinExistence type="predicted"/>
<gene>
    <name evidence="1" type="ORF">PES01_29190</name>
</gene>
<dbReference type="InterPro" id="IPR009634">
    <property type="entry name" value="Put_exci"/>
</dbReference>
<evidence type="ECO:0008006" key="3">
    <source>
        <dbReference type="Google" id="ProtNLM"/>
    </source>
</evidence>
<dbReference type="Proteomes" id="UP000321419">
    <property type="component" value="Unassembled WGS sequence"/>
</dbReference>
<keyword evidence="2" id="KW-1185">Reference proteome</keyword>
<name>A0A510XYE2_9GAMM</name>
<evidence type="ECO:0000313" key="2">
    <source>
        <dbReference type="Proteomes" id="UP000321419"/>
    </source>
</evidence>
<evidence type="ECO:0000313" key="1">
    <source>
        <dbReference type="EMBL" id="GEK56074.1"/>
    </source>
</evidence>
<dbReference type="EMBL" id="BJUM01000031">
    <property type="protein sequence ID" value="GEK56074.1"/>
    <property type="molecule type" value="Genomic_DNA"/>
</dbReference>
<protein>
    <recommendedName>
        <fullName evidence="3">Excisionase</fullName>
    </recommendedName>
</protein>
<dbReference type="Gene3D" id="1.10.1660.60">
    <property type="entry name" value="Putative excisionased domain DUF1233"/>
    <property type="match status" value="1"/>
</dbReference>
<dbReference type="InterPro" id="IPR038146">
    <property type="entry name" value="933W_put_Xis_sf"/>
</dbReference>
<dbReference type="Pfam" id="PF06806">
    <property type="entry name" value="DUF1233"/>
    <property type="match status" value="1"/>
</dbReference>
<sequence>MEQDTHTPFTINLGWVHPRAIQALKGLTRDQLDGRRKAGKYIEGVHWVKDPVGTVMWHFENLNSWIEGE</sequence>